<dbReference type="PROSITE" id="PS51676">
    <property type="entry name" value="FF"/>
    <property type="match status" value="1"/>
</dbReference>
<dbReference type="VEuPathDB" id="FungiDB:TAPDE_004670"/>
<dbReference type="GO" id="GO:0046872">
    <property type="term" value="F:metal ion binding"/>
    <property type="evidence" value="ECO:0007669"/>
    <property type="project" value="UniProtKB-KW"/>
</dbReference>
<dbReference type="Pfam" id="PF01846">
    <property type="entry name" value="FF"/>
    <property type="match status" value="1"/>
</dbReference>
<dbReference type="GO" id="GO:0004601">
    <property type="term" value="F:peroxidase activity"/>
    <property type="evidence" value="ECO:0007669"/>
    <property type="project" value="UniProtKB-KW"/>
</dbReference>
<dbReference type="PROSITE" id="PS50020">
    <property type="entry name" value="WW_DOMAIN_2"/>
    <property type="match status" value="2"/>
</dbReference>
<feature type="compositionally biased region" description="Polar residues" evidence="8">
    <location>
        <begin position="35"/>
        <end position="51"/>
    </location>
</feature>
<name>R4XEH7_TAPDE</name>
<evidence type="ECO:0000259" key="11">
    <source>
        <dbReference type="PROSITE" id="PS51676"/>
    </source>
</evidence>
<evidence type="ECO:0000256" key="7">
    <source>
        <dbReference type="ARBA" id="ARBA00025795"/>
    </source>
</evidence>
<dbReference type="Gene3D" id="1.10.10.440">
    <property type="entry name" value="FF domain"/>
    <property type="match status" value="1"/>
</dbReference>
<keyword evidence="6" id="KW-0408">Iron</keyword>
<keyword evidence="5" id="KW-0560">Oxidoreductase</keyword>
<evidence type="ECO:0000256" key="8">
    <source>
        <dbReference type="SAM" id="MobiDB-lite"/>
    </source>
</evidence>
<dbReference type="EMBL" id="CAHR02000215">
    <property type="protein sequence ID" value="CCG84247.1"/>
    <property type="molecule type" value="Genomic_DNA"/>
</dbReference>
<dbReference type="Gene3D" id="2.20.70.10">
    <property type="match status" value="2"/>
</dbReference>
<evidence type="ECO:0008006" key="14">
    <source>
        <dbReference type="Google" id="ProtNLM"/>
    </source>
</evidence>
<dbReference type="SMART" id="SM00456">
    <property type="entry name" value="WW"/>
    <property type="match status" value="2"/>
</dbReference>
<dbReference type="SMART" id="SM00441">
    <property type="entry name" value="FF"/>
    <property type="match status" value="2"/>
</dbReference>
<feature type="region of interest" description="Disordered" evidence="8">
    <location>
        <begin position="86"/>
        <end position="106"/>
    </location>
</feature>
<feature type="compositionally biased region" description="Basic and acidic residues" evidence="8">
    <location>
        <begin position="93"/>
        <end position="104"/>
    </location>
</feature>
<feature type="domain" description="FF" evidence="11">
    <location>
        <begin position="240"/>
        <end position="294"/>
    </location>
</feature>
<proteinExistence type="inferred from homology"/>
<organism evidence="12 13">
    <name type="scientific">Taphrina deformans (strain PYCC 5710 / ATCC 11124 / CBS 356.35 / IMI 108563 / JCM 9778 / NBRC 8474)</name>
    <name type="common">Peach leaf curl fungus</name>
    <name type="synonym">Lalaria deformans</name>
    <dbReference type="NCBI Taxonomy" id="1097556"/>
    <lineage>
        <taxon>Eukaryota</taxon>
        <taxon>Fungi</taxon>
        <taxon>Dikarya</taxon>
        <taxon>Ascomycota</taxon>
        <taxon>Taphrinomycotina</taxon>
        <taxon>Taphrinomycetes</taxon>
        <taxon>Taphrinales</taxon>
        <taxon>Taphrinaceae</taxon>
        <taxon>Taphrina</taxon>
    </lineage>
</organism>
<accession>R4XEH7</accession>
<feature type="compositionally biased region" description="Low complexity" evidence="8">
    <location>
        <begin position="54"/>
        <end position="63"/>
    </location>
</feature>
<evidence type="ECO:0000259" key="9">
    <source>
        <dbReference type="PROSITE" id="PS50020"/>
    </source>
</evidence>
<evidence type="ECO:0000256" key="4">
    <source>
        <dbReference type="ARBA" id="ARBA00022723"/>
    </source>
</evidence>
<evidence type="ECO:0000256" key="5">
    <source>
        <dbReference type="ARBA" id="ARBA00023002"/>
    </source>
</evidence>
<keyword evidence="4" id="KW-0479">Metal-binding</keyword>
<gene>
    <name evidence="12" type="ORF">TAPDE_004670</name>
</gene>
<comment type="similarity">
    <text evidence="7">Belongs to the chloroperoxidase family.</text>
</comment>
<evidence type="ECO:0000256" key="2">
    <source>
        <dbReference type="ARBA" id="ARBA00022559"/>
    </source>
</evidence>
<keyword evidence="3" id="KW-0349">Heme</keyword>
<dbReference type="InterPro" id="IPR002713">
    <property type="entry name" value="FF_domain"/>
</dbReference>
<dbReference type="InterPro" id="IPR001202">
    <property type="entry name" value="WW_dom"/>
</dbReference>
<protein>
    <recommendedName>
        <fullName evidence="14">WW domain-containing protein</fullName>
    </recommendedName>
</protein>
<feature type="domain" description="Heme haloperoxidase family profile" evidence="10">
    <location>
        <begin position="448"/>
        <end position="702"/>
    </location>
</feature>
<dbReference type="STRING" id="1097556.R4XEH7"/>
<evidence type="ECO:0000313" key="13">
    <source>
        <dbReference type="Proteomes" id="UP000013776"/>
    </source>
</evidence>
<feature type="region of interest" description="Disordered" evidence="8">
    <location>
        <begin position="34"/>
        <end position="72"/>
    </location>
</feature>
<dbReference type="CDD" id="cd00201">
    <property type="entry name" value="WW"/>
    <property type="match status" value="2"/>
</dbReference>
<dbReference type="InterPro" id="IPR036517">
    <property type="entry name" value="FF_domain_sf"/>
</dbReference>
<dbReference type="Proteomes" id="UP000013776">
    <property type="component" value="Unassembled WGS sequence"/>
</dbReference>
<keyword evidence="13" id="KW-1185">Reference proteome</keyword>
<sequence>MNDLEDGWTAHKAPTGHTYYYNAATKKSTYRKPSKISNLITEPAQQLQAEQSKVPPTSVSTSVGEPEVQAASPAAEIKTEPSGRTYFTAGPEPVKRTQKYEDRPKKKQLIPGAEPWLQVLTTLGHTFYHNPTTAESVWSAPEEIQQSLHEWNKYKHENLARQEIVNSQISRNDYENEVAYSDASDEEPSYDDNQEIEEADENMVSMEFNEDDIARQLEAMQEAGEGTLETDFGALPDFTQEEKEKIFTQMLSDNNVDVYRPWDSQVEQLSIDPRYLILDTTHDRKSVFQDYCVRRIKQHQNEKALEIREDPKVTFLRFLKQHARSGQYFVDFKRKHRKDEAYKIYGNSDHDREKLFRSFQDYNKMSTSQKEIEFLALLRLTMTEIEHDTFLAITTLLAGANAFPHMAKLMDVVDDDLKKRAFDMAASGEVEELLKRQSLPTTYQGQTGTYAFKQPSSSDYRGPCPGLNTAANHGYLPHNGIATYAQLISAQMALYNVGPGLANLLALIAVPLDGDIITTRMSIGGEATSLTAPLGGIANNALGGKEGGLDTHDTFEADSSLTRNDYYLANGDNHSFNGTLFGHMVKTCQSTSSASAPLFDRTCMSLYRSQRYDESLATNGNFYFGPKSLLLYGASSFLYELMPTAGGQPDLNTISSFFGASPPSGSDLTQPWTFNNKETIPPAWFPRTTPYELMAVGEEIIAQYLAYPKLFGGNVGANNFDALNLSGYFSNGKLSASTAQDAGCLLYGLLTDNLPSSLTSAITYNAASRTFVNSKLGNGRSAFGCPNVVPGK</sequence>
<dbReference type="PROSITE" id="PS51405">
    <property type="entry name" value="HEME_HALOPEROXIDASE"/>
    <property type="match status" value="1"/>
</dbReference>
<comment type="cofactor">
    <cofactor evidence="1">
        <name>heme b</name>
        <dbReference type="ChEBI" id="CHEBI:60344"/>
    </cofactor>
</comment>
<evidence type="ECO:0000256" key="1">
    <source>
        <dbReference type="ARBA" id="ARBA00001970"/>
    </source>
</evidence>
<dbReference type="eggNOG" id="KOG0155">
    <property type="taxonomic scope" value="Eukaryota"/>
</dbReference>
<keyword evidence="2" id="KW-0575">Peroxidase</keyword>
<dbReference type="SUPFAM" id="SSF81698">
    <property type="entry name" value="FF domain"/>
    <property type="match status" value="1"/>
</dbReference>
<dbReference type="SUPFAM" id="SSF51045">
    <property type="entry name" value="WW domain"/>
    <property type="match status" value="2"/>
</dbReference>
<feature type="domain" description="WW" evidence="9">
    <location>
        <begin position="2"/>
        <end position="35"/>
    </location>
</feature>
<evidence type="ECO:0000256" key="6">
    <source>
        <dbReference type="ARBA" id="ARBA00023004"/>
    </source>
</evidence>
<dbReference type="PANTHER" id="PTHR33577">
    <property type="entry name" value="STERIGMATOCYSTIN BIOSYNTHESIS PEROXIDASE STCC-RELATED"/>
    <property type="match status" value="1"/>
</dbReference>
<dbReference type="OrthoDB" id="407298at2759"/>
<dbReference type="AlphaFoldDB" id="R4XEH7"/>
<dbReference type="InterPro" id="IPR036851">
    <property type="entry name" value="Chloroperoxidase-like_sf"/>
</dbReference>
<dbReference type="PANTHER" id="PTHR33577:SF15">
    <property type="entry name" value="HEME HALOPEROXIDASE FAMILY PROFILE DOMAIN-CONTAINING PROTEIN"/>
    <property type="match status" value="1"/>
</dbReference>
<dbReference type="SUPFAM" id="SSF47571">
    <property type="entry name" value="Cloroperoxidase"/>
    <property type="match status" value="1"/>
</dbReference>
<feature type="domain" description="WW" evidence="9">
    <location>
        <begin position="110"/>
        <end position="143"/>
    </location>
</feature>
<evidence type="ECO:0000313" key="12">
    <source>
        <dbReference type="EMBL" id="CCG84247.1"/>
    </source>
</evidence>
<reference evidence="12 13" key="1">
    <citation type="journal article" date="2013" name="MBio">
        <title>Genome sequencing of the plant pathogen Taphrina deformans, the causal agent of peach leaf curl.</title>
        <authorList>
            <person name="Cisse O.H."/>
            <person name="Almeida J.M.G.C.F."/>
            <person name="Fonseca A."/>
            <person name="Kumar A.A."/>
            <person name="Salojaervi J."/>
            <person name="Overmyer K."/>
            <person name="Hauser P.M."/>
            <person name="Pagni M."/>
        </authorList>
    </citation>
    <scope>NUCLEOTIDE SEQUENCE [LARGE SCALE GENOMIC DNA]</scope>
    <source>
        <strain evidence="13">PYCC 5710 / ATCC 11124 / CBS 356.35 / IMI 108563 / JCM 9778 / NBRC 8474</strain>
    </source>
</reference>
<comment type="caution">
    <text evidence="12">The sequence shown here is derived from an EMBL/GenBank/DDBJ whole genome shotgun (WGS) entry which is preliminary data.</text>
</comment>
<dbReference type="Pfam" id="PF00397">
    <property type="entry name" value="WW"/>
    <property type="match status" value="1"/>
</dbReference>
<evidence type="ECO:0000259" key="10">
    <source>
        <dbReference type="PROSITE" id="PS51405"/>
    </source>
</evidence>
<evidence type="ECO:0000256" key="3">
    <source>
        <dbReference type="ARBA" id="ARBA00022617"/>
    </source>
</evidence>
<dbReference type="InterPro" id="IPR000028">
    <property type="entry name" value="Chloroperoxidase"/>
</dbReference>
<dbReference type="InterPro" id="IPR036020">
    <property type="entry name" value="WW_dom_sf"/>
</dbReference>
<dbReference type="Pfam" id="PF01328">
    <property type="entry name" value="Peroxidase_2"/>
    <property type="match status" value="1"/>
</dbReference>
<dbReference type="Gene3D" id="1.10.489.10">
    <property type="entry name" value="Chloroperoxidase-like"/>
    <property type="match status" value="1"/>
</dbReference>